<dbReference type="InterPro" id="IPR046373">
    <property type="entry name" value="Acyl-CoA_Oxase/DH_mid-dom_sf"/>
</dbReference>
<evidence type="ECO:0000256" key="1">
    <source>
        <dbReference type="ARBA" id="ARBA00023002"/>
    </source>
</evidence>
<reference evidence="3 4" key="1">
    <citation type="journal article" date="2018" name="Int. J. Syst. Evol. Microbiol.">
        <title>Whole-genome-based revisit of Photorhabdus phylogeny: proposal for the elevation of most Photorhabdus subspecies to the species level and description of one novel species Photorhabdus bodei sp. nov., and one novel subspecies Photorhabdus laumondii subsp. clarkei subsp. nov.</title>
        <authorList>
            <person name="Machado R.A.R."/>
            <person name="Wuthrich D."/>
            <person name="Kuhnert P."/>
            <person name="Arce C.C.M."/>
            <person name="Thonen L."/>
            <person name="Ruiz C."/>
            <person name="Zhang X."/>
            <person name="Robert C.A.M."/>
            <person name="Karimi J."/>
            <person name="Kamali S."/>
            <person name="Ma J."/>
            <person name="Bruggmann R."/>
            <person name="Erb M."/>
        </authorList>
    </citation>
    <scope>NUCLEOTIDE SEQUENCE [LARGE SCALE GENOMIC DNA]</scope>
    <source>
        <strain evidence="3 4">BOJ-47</strain>
    </source>
</reference>
<evidence type="ECO:0000313" key="3">
    <source>
        <dbReference type="EMBL" id="RAW89297.1"/>
    </source>
</evidence>
<dbReference type="GO" id="GO:0050660">
    <property type="term" value="F:flavin adenine dinucleotide binding"/>
    <property type="evidence" value="ECO:0007669"/>
    <property type="project" value="InterPro"/>
</dbReference>
<comment type="caution">
    <text evidence="3">The sequence shown here is derived from an EMBL/GenBank/DDBJ whole genome shotgun (WGS) entry which is preliminary data.</text>
</comment>
<dbReference type="EMBL" id="NSCI01000020">
    <property type="protein sequence ID" value="RAW89297.1"/>
    <property type="molecule type" value="Genomic_DNA"/>
</dbReference>
<feature type="domain" description="Acyl-CoA dehydrogenase C-terminal" evidence="2">
    <location>
        <begin position="248"/>
        <end position="377"/>
    </location>
</feature>
<gene>
    <name evidence="3" type="ORF">CKY01_14715</name>
</gene>
<dbReference type="InterPro" id="IPR009100">
    <property type="entry name" value="AcylCoA_DH/oxidase_NM_dom_sf"/>
</dbReference>
<dbReference type="AlphaFoldDB" id="A0A329VEC8"/>
<dbReference type="Gene3D" id="2.40.110.10">
    <property type="entry name" value="Butyryl-CoA Dehydrogenase, subunit A, domain 2"/>
    <property type="match status" value="1"/>
</dbReference>
<dbReference type="PANTHER" id="PTHR43884">
    <property type="entry name" value="ACYL-COA DEHYDROGENASE"/>
    <property type="match status" value="1"/>
</dbReference>
<dbReference type="InterPro" id="IPR013107">
    <property type="entry name" value="Acyl-CoA_DH_C"/>
</dbReference>
<dbReference type="SUPFAM" id="SSF56645">
    <property type="entry name" value="Acyl-CoA dehydrogenase NM domain-like"/>
    <property type="match status" value="1"/>
</dbReference>
<proteinExistence type="predicted"/>
<evidence type="ECO:0000313" key="4">
    <source>
        <dbReference type="Proteomes" id="UP000250870"/>
    </source>
</evidence>
<dbReference type="RefSeq" id="WP_113026228.1">
    <property type="nucleotide sequence ID" value="NZ_CAWNWQ010000020.1"/>
</dbReference>
<dbReference type="Gene3D" id="1.10.540.10">
    <property type="entry name" value="Acyl-CoA dehydrogenase/oxidase, N-terminal domain"/>
    <property type="match status" value="1"/>
</dbReference>
<dbReference type="InterPro" id="IPR037069">
    <property type="entry name" value="AcylCoA_DH/ox_N_sf"/>
</dbReference>
<dbReference type="GO" id="GO:0003995">
    <property type="term" value="F:acyl-CoA dehydrogenase activity"/>
    <property type="evidence" value="ECO:0007669"/>
    <property type="project" value="TreeGrafter"/>
</dbReference>
<sequence length="398" mass="43495">MSTVNISVCNTTAVPSTAVDILESARKMVPILREHSALIEEKRCLPQSVVNLLRSSGVFRAAMPKSWGGPELTSMQQTELVEIIATGDVSAAWCSMIGMDSGIYSGFLPEHVARQIYSSLDMANSGWIHPQGRAERVAGGFKVSGNWRFGSGITHCDVLVAGCLVYKDGVLEPDPETGAPEQWRVMVAKPSDYQIKDTWYTTGLAGSGSLDYSADQLLVPEEHSFSFSKPYRSGPLYSAPDAILRKMSGVPLGMARACLDYVRSLAAQRIDRETKIPWVDDVRVQSAIASAEMELAAVRSSVHDSLEMQWSKLANGDAFSIDDRVATALARYNAFRTCRHIIQTMYDLVGGASVYKKAPMDRWLRDAETICQHAVAQDSILQLTGKVLLGGESTSPFF</sequence>
<dbReference type="Proteomes" id="UP000250870">
    <property type="component" value="Unassembled WGS sequence"/>
</dbReference>
<dbReference type="PANTHER" id="PTHR43884:SF12">
    <property type="entry name" value="ISOVALERYL-COA DEHYDROGENASE, MITOCHONDRIAL-RELATED"/>
    <property type="match status" value="1"/>
</dbReference>
<organism evidence="3 4">
    <name type="scientific">Photorhabdus laumondii subsp. clarkei</name>
    <dbReference type="NCBI Taxonomy" id="2029685"/>
    <lineage>
        <taxon>Bacteria</taxon>
        <taxon>Pseudomonadati</taxon>
        <taxon>Pseudomonadota</taxon>
        <taxon>Gammaproteobacteria</taxon>
        <taxon>Enterobacterales</taxon>
        <taxon>Morganellaceae</taxon>
        <taxon>Photorhabdus</taxon>
    </lineage>
</organism>
<protein>
    <submittedName>
        <fullName evidence="3">Acyl-CoA dehydrogenase</fullName>
    </submittedName>
</protein>
<dbReference type="PIRSF" id="PIRSF016578">
    <property type="entry name" value="HsaA"/>
    <property type="match status" value="1"/>
</dbReference>
<dbReference type="SUPFAM" id="SSF47203">
    <property type="entry name" value="Acyl-CoA dehydrogenase C-terminal domain-like"/>
    <property type="match status" value="1"/>
</dbReference>
<dbReference type="InterPro" id="IPR036250">
    <property type="entry name" value="AcylCo_DH-like_C"/>
</dbReference>
<dbReference type="Pfam" id="PF08028">
    <property type="entry name" value="Acyl-CoA_dh_2"/>
    <property type="match status" value="1"/>
</dbReference>
<keyword evidence="1" id="KW-0560">Oxidoreductase</keyword>
<evidence type="ECO:0000259" key="2">
    <source>
        <dbReference type="Pfam" id="PF08028"/>
    </source>
</evidence>
<dbReference type="Gene3D" id="1.20.140.10">
    <property type="entry name" value="Butyryl-CoA Dehydrogenase, subunit A, domain 3"/>
    <property type="match status" value="1"/>
</dbReference>
<accession>A0A329VEC8</accession>
<name>A0A329VEC8_9GAMM</name>